<evidence type="ECO:0000256" key="1">
    <source>
        <dbReference type="SAM" id="MobiDB-lite"/>
    </source>
</evidence>
<accession>A0A7C8YRW0</accession>
<evidence type="ECO:0000313" key="2">
    <source>
        <dbReference type="EMBL" id="MBA4625216.1"/>
    </source>
</evidence>
<feature type="region of interest" description="Disordered" evidence="1">
    <location>
        <begin position="70"/>
        <end position="105"/>
    </location>
</feature>
<reference evidence="2" key="2">
    <citation type="submission" date="2020-07" db="EMBL/GenBank/DDBJ databases">
        <authorList>
            <person name="Vera ALvarez R."/>
            <person name="Arias-Moreno D.M."/>
            <person name="Jimenez-Jacinto V."/>
            <person name="Jimenez-Bremont J.F."/>
            <person name="Swaminathan K."/>
            <person name="Moose S.P."/>
            <person name="Guerrero-Gonzalez M.L."/>
            <person name="Marino-Ramirez L."/>
            <person name="Landsman D."/>
            <person name="Rodriguez-Kessler M."/>
            <person name="Delgado-Sanchez P."/>
        </authorList>
    </citation>
    <scope>NUCLEOTIDE SEQUENCE</scope>
    <source>
        <tissue evidence="2">Cladode</tissue>
    </source>
</reference>
<protein>
    <submittedName>
        <fullName evidence="2">Uncharacterized protein</fullName>
    </submittedName>
</protein>
<reference evidence="2" key="1">
    <citation type="journal article" date="2013" name="J. Plant Res.">
        <title>Effect of fungi and light on seed germination of three Opuntia species from semiarid lands of central Mexico.</title>
        <authorList>
            <person name="Delgado-Sanchez P."/>
            <person name="Jimenez-Bremont J.F."/>
            <person name="Guerrero-Gonzalez Mde L."/>
            <person name="Flores J."/>
        </authorList>
    </citation>
    <scope>NUCLEOTIDE SEQUENCE</scope>
    <source>
        <tissue evidence="2">Cladode</tissue>
    </source>
</reference>
<dbReference type="AlphaFoldDB" id="A0A7C8YRW0"/>
<name>A0A7C8YRW0_OPUST</name>
<sequence>MSSLTRVERACVRSKKGGRETDWTPLQISAHELMKCHVEVPSSTAWLSAQPIASPSRSFVSCHRHNMWIKKTDGQNQNGPSGPRNGHITGPTRPIFQFQLRKPRS</sequence>
<dbReference type="EMBL" id="GISG01050907">
    <property type="protein sequence ID" value="MBA4625216.1"/>
    <property type="molecule type" value="Transcribed_RNA"/>
</dbReference>
<organism evidence="2">
    <name type="scientific">Opuntia streptacantha</name>
    <name type="common">Prickly pear cactus</name>
    <name type="synonym">Opuntia cardona</name>
    <dbReference type="NCBI Taxonomy" id="393608"/>
    <lineage>
        <taxon>Eukaryota</taxon>
        <taxon>Viridiplantae</taxon>
        <taxon>Streptophyta</taxon>
        <taxon>Embryophyta</taxon>
        <taxon>Tracheophyta</taxon>
        <taxon>Spermatophyta</taxon>
        <taxon>Magnoliopsida</taxon>
        <taxon>eudicotyledons</taxon>
        <taxon>Gunneridae</taxon>
        <taxon>Pentapetalae</taxon>
        <taxon>Caryophyllales</taxon>
        <taxon>Cactineae</taxon>
        <taxon>Cactaceae</taxon>
        <taxon>Opuntioideae</taxon>
        <taxon>Opuntia</taxon>
    </lineage>
</organism>
<proteinExistence type="predicted"/>